<comment type="caution">
    <text evidence="1">The sequence shown here is derived from an EMBL/GenBank/DDBJ whole genome shotgun (WGS) entry which is preliminary data.</text>
</comment>
<dbReference type="SUPFAM" id="SSF53335">
    <property type="entry name" value="S-adenosyl-L-methionine-dependent methyltransferases"/>
    <property type="match status" value="1"/>
</dbReference>
<protein>
    <submittedName>
        <fullName evidence="1">Class I SAM-dependent methyltransferase</fullName>
    </submittedName>
</protein>
<evidence type="ECO:0000313" key="1">
    <source>
        <dbReference type="EMBL" id="KAB2347865.1"/>
    </source>
</evidence>
<dbReference type="GO" id="GO:0032259">
    <property type="term" value="P:methylation"/>
    <property type="evidence" value="ECO:0007669"/>
    <property type="project" value="UniProtKB-KW"/>
</dbReference>
<reference evidence="1 2" key="1">
    <citation type="submission" date="2019-09" db="EMBL/GenBank/DDBJ databases">
        <title>Actinomadura physcomitrii sp. nov., a novel actinomycete isolated from moss [Physcomitrium sphaericum (Ludw) Fuernr].</title>
        <authorList>
            <person name="Zhuang X."/>
            <person name="Liu C."/>
        </authorList>
    </citation>
    <scope>NUCLEOTIDE SEQUENCE [LARGE SCALE GENOMIC DNA]</scope>
    <source>
        <strain evidence="1 2">HMC1</strain>
    </source>
</reference>
<accession>A0A6H9YNV9</accession>
<name>A0A6H9YNV9_9ACTN</name>
<keyword evidence="1" id="KW-0489">Methyltransferase</keyword>
<organism evidence="1 2">
    <name type="scientific">Actinomadura rudentiformis</name>
    <dbReference type="NCBI Taxonomy" id="359158"/>
    <lineage>
        <taxon>Bacteria</taxon>
        <taxon>Bacillati</taxon>
        <taxon>Actinomycetota</taxon>
        <taxon>Actinomycetes</taxon>
        <taxon>Streptosporangiales</taxon>
        <taxon>Thermomonosporaceae</taxon>
        <taxon>Actinomadura</taxon>
    </lineage>
</organism>
<dbReference type="EMBL" id="WBMT01000008">
    <property type="protein sequence ID" value="KAB2347865.1"/>
    <property type="molecule type" value="Genomic_DNA"/>
</dbReference>
<keyword evidence="1" id="KW-0808">Transferase</keyword>
<proteinExistence type="predicted"/>
<keyword evidence="2" id="KW-1185">Reference proteome</keyword>
<dbReference type="Proteomes" id="UP000468735">
    <property type="component" value="Unassembled WGS sequence"/>
</dbReference>
<dbReference type="InterPro" id="IPR029063">
    <property type="entry name" value="SAM-dependent_MTases_sf"/>
</dbReference>
<gene>
    <name evidence="1" type="ORF">F8566_18435</name>
</gene>
<dbReference type="GO" id="GO:0008168">
    <property type="term" value="F:methyltransferase activity"/>
    <property type="evidence" value="ECO:0007669"/>
    <property type="project" value="UniProtKB-KW"/>
</dbReference>
<dbReference type="AlphaFoldDB" id="A0A6H9YNV9"/>
<dbReference type="OrthoDB" id="3448233at2"/>
<dbReference type="RefSeq" id="WP_151561488.1">
    <property type="nucleotide sequence ID" value="NZ_WBMT01000008.1"/>
</dbReference>
<sequence length="296" mass="33392">MTDYVATVAMHHDAWGSFLEPDPTLADLENPAEALGIPILSGHHADLKIFEGRNTVFDRIAARIESAGIAYEDQCSAHHYFDVFTRVERTHRELSRLVDVGVFMGGSAAVLAGCVEPMGLELDLVDANHVYLQFTYERLRRIFPRAMSRVRMFYGDLPTYVNTVLLNEPQTRAMVHHDGAHDFNQVVKDISSLYFARDLVHALALQDTHLRGDIKYYNFVDAAIYAMFGRDVKFEALGANYRPGDSVTSPDQWMGNYFLPGQPEGMYIPFSSVDWKYPHPTMAIDAFLPVKADPQV</sequence>
<evidence type="ECO:0000313" key="2">
    <source>
        <dbReference type="Proteomes" id="UP000468735"/>
    </source>
</evidence>